<dbReference type="EMBL" id="WITJ01000018">
    <property type="protein sequence ID" value="MQW40410.1"/>
    <property type="molecule type" value="Genomic_DNA"/>
</dbReference>
<keyword evidence="5 8" id="KW-1133">Transmembrane helix</keyword>
<feature type="transmembrane region" description="Helical" evidence="8">
    <location>
        <begin position="256"/>
        <end position="277"/>
    </location>
</feature>
<evidence type="ECO:0000256" key="6">
    <source>
        <dbReference type="ARBA" id="ARBA00023136"/>
    </source>
</evidence>
<evidence type="ECO:0000256" key="2">
    <source>
        <dbReference type="ARBA" id="ARBA00022475"/>
    </source>
</evidence>
<keyword evidence="7 10" id="KW-0012">Acyltransferase</keyword>
<evidence type="ECO:0000256" key="7">
    <source>
        <dbReference type="ARBA" id="ARBA00023315"/>
    </source>
</evidence>
<protein>
    <submittedName>
        <fullName evidence="10">Acyltransferase family protein</fullName>
    </submittedName>
</protein>
<feature type="transmembrane region" description="Helical" evidence="8">
    <location>
        <begin position="7"/>
        <end position="25"/>
    </location>
</feature>
<dbReference type="RefSeq" id="WP_153497042.1">
    <property type="nucleotide sequence ID" value="NZ_CAXYUY010000013.1"/>
</dbReference>
<comment type="caution">
    <text evidence="10">The sequence shown here is derived from an EMBL/GenBank/DDBJ whole genome shotgun (WGS) entry which is preliminary data.</text>
</comment>
<evidence type="ECO:0000256" key="4">
    <source>
        <dbReference type="ARBA" id="ARBA00022692"/>
    </source>
</evidence>
<evidence type="ECO:0000313" key="10">
    <source>
        <dbReference type="EMBL" id="MQW40410.1"/>
    </source>
</evidence>
<feature type="transmembrane region" description="Helical" evidence="8">
    <location>
        <begin position="201"/>
        <end position="218"/>
    </location>
</feature>
<feature type="transmembrane region" description="Helical" evidence="8">
    <location>
        <begin position="31"/>
        <end position="52"/>
    </location>
</feature>
<dbReference type="Gene3D" id="3.40.50.1110">
    <property type="entry name" value="SGNH hydrolase"/>
    <property type="match status" value="1"/>
</dbReference>
<feature type="transmembrane region" description="Helical" evidence="8">
    <location>
        <begin position="73"/>
        <end position="92"/>
    </location>
</feature>
<sequence>MKRYITGFNGLRTLGVLVVILYHIYPSTIRGGFLGVVLFFVLSGYLVTDSLLRTYKKNGKINVLKFWGNRLKRIYPSLLTVFFVVTPYLLIFQRNLLSGLRSEFFSSIFSVQNWWQIQQGNSYFTNITGASPFKHIYYLSIEGQFFILWPLLLIVLLRFVKSKGKIFLITSIITLISVVLMAILFVPGADPTRVYYGTDTRLFSLMMGSSLAFIWPLDKHFRKVNKKGQQVGLIATLITVFILVLSYLFMPAESAVTYYGGMWLISFVSMILIALVAHPALRANRIFSNVVFDYIGTRSLGIYLWQLPVFTMAEEKLVNPTAWYNVLWQLLLIVGLSELSYRFIEKPAQKFDYSNTMNILHTFITGGNWKTRKKILQTSGLIVLIAILAVIVFSPASARDQEILQKKILAQQAILMKEQTQKANDKVSLPLKTIASKYHVEPLVAEKMSKLKALALGDSVMVAASTNLKEMFPQMTINAVVGEQANVGAQKLETQKEAIKKSDVLLIGLGTNGLLDFGGTNYVDKIMSMSQGKPVYWINVQAPNKPWVSVNNTLLKASAKKYSNLTIIDWNDASKNNPSWFYSDRIHPQNEGAIAYTTLVAKAMAK</sequence>
<reference evidence="10 11" key="1">
    <citation type="submission" date="2019-10" db="EMBL/GenBank/DDBJ databases">
        <authorList>
            <person name="Dong K."/>
        </authorList>
    </citation>
    <scope>NUCLEOTIDE SEQUENCE [LARGE SCALE GENOMIC DNA]</scope>
    <source>
        <strain evidence="10 11">DSM 28960</strain>
    </source>
</reference>
<dbReference type="InterPro" id="IPR002656">
    <property type="entry name" value="Acyl_transf_3_dom"/>
</dbReference>
<dbReference type="PANTHER" id="PTHR23028:SF53">
    <property type="entry name" value="ACYL_TRANSF_3 DOMAIN-CONTAINING PROTEIN"/>
    <property type="match status" value="1"/>
</dbReference>
<accession>A0A7X1ZC72</accession>
<feature type="transmembrane region" description="Helical" evidence="8">
    <location>
        <begin position="136"/>
        <end position="159"/>
    </location>
</feature>
<feature type="transmembrane region" description="Helical" evidence="8">
    <location>
        <begin position="286"/>
        <end position="306"/>
    </location>
</feature>
<keyword evidence="4 8" id="KW-0812">Transmembrane</keyword>
<keyword evidence="11" id="KW-1185">Reference proteome</keyword>
<feature type="transmembrane region" description="Helical" evidence="8">
    <location>
        <begin position="230"/>
        <end position="250"/>
    </location>
</feature>
<proteinExistence type="predicted"/>
<dbReference type="Pfam" id="PF01757">
    <property type="entry name" value="Acyl_transf_3"/>
    <property type="match status" value="1"/>
</dbReference>
<feature type="transmembrane region" description="Helical" evidence="8">
    <location>
        <begin position="326"/>
        <end position="344"/>
    </location>
</feature>
<evidence type="ECO:0000256" key="5">
    <source>
        <dbReference type="ARBA" id="ARBA00022989"/>
    </source>
</evidence>
<feature type="transmembrane region" description="Helical" evidence="8">
    <location>
        <begin position="380"/>
        <end position="398"/>
    </location>
</feature>
<dbReference type="AlphaFoldDB" id="A0A7X1ZC72"/>
<dbReference type="InterPro" id="IPR050879">
    <property type="entry name" value="Acyltransferase_3"/>
</dbReference>
<comment type="subcellular location">
    <subcellularLocation>
        <location evidence="1">Cell membrane</location>
        <topology evidence="1">Multi-pass membrane protein</topology>
    </subcellularLocation>
</comment>
<dbReference type="GO" id="GO:0009103">
    <property type="term" value="P:lipopolysaccharide biosynthetic process"/>
    <property type="evidence" value="ECO:0007669"/>
    <property type="project" value="TreeGrafter"/>
</dbReference>
<dbReference type="OrthoDB" id="9796461at2"/>
<name>A0A7X1ZC72_9LACT</name>
<evidence type="ECO:0000313" key="11">
    <source>
        <dbReference type="Proteomes" id="UP000439550"/>
    </source>
</evidence>
<evidence type="ECO:0000256" key="8">
    <source>
        <dbReference type="SAM" id="Phobius"/>
    </source>
</evidence>
<feature type="domain" description="Acyltransferase 3" evidence="9">
    <location>
        <begin position="6"/>
        <end position="334"/>
    </location>
</feature>
<dbReference type="GO" id="GO:0016747">
    <property type="term" value="F:acyltransferase activity, transferring groups other than amino-acyl groups"/>
    <property type="evidence" value="ECO:0007669"/>
    <property type="project" value="InterPro"/>
</dbReference>
<gene>
    <name evidence="10" type="ORF">GHI93_10825</name>
</gene>
<keyword evidence="6 8" id="KW-0472">Membrane</keyword>
<dbReference type="GO" id="GO:0005886">
    <property type="term" value="C:plasma membrane"/>
    <property type="evidence" value="ECO:0007669"/>
    <property type="project" value="UniProtKB-SubCell"/>
</dbReference>
<dbReference type="Proteomes" id="UP000439550">
    <property type="component" value="Unassembled WGS sequence"/>
</dbReference>
<dbReference type="SUPFAM" id="SSF52266">
    <property type="entry name" value="SGNH hydrolase"/>
    <property type="match status" value="1"/>
</dbReference>
<feature type="transmembrane region" description="Helical" evidence="8">
    <location>
        <begin position="166"/>
        <end position="189"/>
    </location>
</feature>
<evidence type="ECO:0000256" key="1">
    <source>
        <dbReference type="ARBA" id="ARBA00004651"/>
    </source>
</evidence>
<keyword evidence="3 10" id="KW-0808">Transferase</keyword>
<keyword evidence="2" id="KW-1003">Cell membrane</keyword>
<evidence type="ECO:0000256" key="3">
    <source>
        <dbReference type="ARBA" id="ARBA00022679"/>
    </source>
</evidence>
<dbReference type="PANTHER" id="PTHR23028">
    <property type="entry name" value="ACETYLTRANSFERASE"/>
    <property type="match status" value="1"/>
</dbReference>
<dbReference type="InterPro" id="IPR036514">
    <property type="entry name" value="SGNH_hydro_sf"/>
</dbReference>
<organism evidence="10 11">
    <name type="scientific">Lactococcus hircilactis</name>
    <dbReference type="NCBI Taxonomy" id="1494462"/>
    <lineage>
        <taxon>Bacteria</taxon>
        <taxon>Bacillati</taxon>
        <taxon>Bacillota</taxon>
        <taxon>Bacilli</taxon>
        <taxon>Lactobacillales</taxon>
        <taxon>Streptococcaceae</taxon>
        <taxon>Lactococcus</taxon>
    </lineage>
</organism>
<evidence type="ECO:0000259" key="9">
    <source>
        <dbReference type="Pfam" id="PF01757"/>
    </source>
</evidence>